<name>A0ABN9UDR3_9DINO</name>
<comment type="caution">
    <text evidence="2">The sequence shown here is derived from an EMBL/GenBank/DDBJ whole genome shotgun (WGS) entry which is preliminary data.</text>
</comment>
<gene>
    <name evidence="2" type="ORF">PCOR1329_LOCUS46574</name>
</gene>
<evidence type="ECO:0000313" key="3">
    <source>
        <dbReference type="Proteomes" id="UP001189429"/>
    </source>
</evidence>
<evidence type="ECO:0000256" key="1">
    <source>
        <dbReference type="SAM" id="MobiDB-lite"/>
    </source>
</evidence>
<sequence length="104" mass="11706">MASARSEHLGLAAAAPDVWQQWPGCTFELKATFLHLVDQVEERWRRERLPRARSAPPALGGARAKPVVECTRRTTRSQRRRRQRVAGKKQRRGEALAGGVDLPL</sequence>
<organism evidence="2 3">
    <name type="scientific">Prorocentrum cordatum</name>
    <dbReference type="NCBI Taxonomy" id="2364126"/>
    <lineage>
        <taxon>Eukaryota</taxon>
        <taxon>Sar</taxon>
        <taxon>Alveolata</taxon>
        <taxon>Dinophyceae</taxon>
        <taxon>Prorocentrales</taxon>
        <taxon>Prorocentraceae</taxon>
        <taxon>Prorocentrum</taxon>
    </lineage>
</organism>
<proteinExistence type="predicted"/>
<feature type="compositionally biased region" description="Low complexity" evidence="1">
    <location>
        <begin position="52"/>
        <end position="64"/>
    </location>
</feature>
<protein>
    <submittedName>
        <fullName evidence="2">Uncharacterized protein</fullName>
    </submittedName>
</protein>
<feature type="region of interest" description="Disordered" evidence="1">
    <location>
        <begin position="45"/>
        <end position="104"/>
    </location>
</feature>
<accession>A0ABN9UDR3</accession>
<reference evidence="2" key="1">
    <citation type="submission" date="2023-10" db="EMBL/GenBank/DDBJ databases">
        <authorList>
            <person name="Chen Y."/>
            <person name="Shah S."/>
            <person name="Dougan E. K."/>
            <person name="Thang M."/>
            <person name="Chan C."/>
        </authorList>
    </citation>
    <scope>NUCLEOTIDE SEQUENCE [LARGE SCALE GENOMIC DNA]</scope>
</reference>
<dbReference type="EMBL" id="CAUYUJ010015604">
    <property type="protein sequence ID" value="CAK0856112.1"/>
    <property type="molecule type" value="Genomic_DNA"/>
</dbReference>
<dbReference type="Proteomes" id="UP001189429">
    <property type="component" value="Unassembled WGS sequence"/>
</dbReference>
<keyword evidence="3" id="KW-1185">Reference proteome</keyword>
<evidence type="ECO:0000313" key="2">
    <source>
        <dbReference type="EMBL" id="CAK0856112.1"/>
    </source>
</evidence>
<feature type="compositionally biased region" description="Basic residues" evidence="1">
    <location>
        <begin position="73"/>
        <end position="91"/>
    </location>
</feature>